<dbReference type="PANTHER" id="PTHR35004:SF7">
    <property type="entry name" value="INTEGRASE PROTEIN"/>
    <property type="match status" value="1"/>
</dbReference>
<dbReference type="GO" id="GO:0015074">
    <property type="term" value="P:DNA integration"/>
    <property type="evidence" value="ECO:0007669"/>
    <property type="project" value="InterPro"/>
</dbReference>
<feature type="compositionally biased region" description="Basic residues" evidence="1">
    <location>
        <begin position="48"/>
        <end position="58"/>
    </location>
</feature>
<dbReference type="SUPFAM" id="SSF53098">
    <property type="entry name" value="Ribonuclease H-like"/>
    <property type="match status" value="1"/>
</dbReference>
<keyword evidence="4" id="KW-1185">Reference proteome</keyword>
<dbReference type="AlphaFoldDB" id="A0A1I5UY24"/>
<evidence type="ECO:0000313" key="4">
    <source>
        <dbReference type="Proteomes" id="UP000199356"/>
    </source>
</evidence>
<feature type="region of interest" description="Disordered" evidence="1">
    <location>
        <begin position="28"/>
        <end position="66"/>
    </location>
</feature>
<protein>
    <submittedName>
        <fullName evidence="3">Integrase core domain-containing protein</fullName>
    </submittedName>
</protein>
<dbReference type="Gene3D" id="3.30.420.10">
    <property type="entry name" value="Ribonuclease H-like superfamily/Ribonuclease H"/>
    <property type="match status" value="1"/>
</dbReference>
<name>A0A1I5UY24_9RHOB</name>
<organism evidence="3 4">
    <name type="scientific">Tranquillimonas alkanivorans</name>
    <dbReference type="NCBI Taxonomy" id="441119"/>
    <lineage>
        <taxon>Bacteria</taxon>
        <taxon>Pseudomonadati</taxon>
        <taxon>Pseudomonadota</taxon>
        <taxon>Alphaproteobacteria</taxon>
        <taxon>Rhodobacterales</taxon>
        <taxon>Roseobacteraceae</taxon>
        <taxon>Tranquillimonas</taxon>
    </lineage>
</organism>
<dbReference type="STRING" id="441119.SAMN04488047_12510"/>
<sequence>MPGRFITDRQHEDYMTLRRHHTQKIAAAKSGFSASTGARIDHDPRPPSQKRRDRRHGGGKPDPLAGLWDEEIVPLLEEKPGLRPIAVLEEMEHRHPERGLASARRTLERRMRAWRAEHGPDREVIFRQTHPPGRQGMSDFFDARDLGVTVAGAPLTHRIYHFTLVHSGWEHAEVVLGGESYTALASGLQNALWQLGGVPHEHRTDSLSAAFANLDQDAREDLRLRYETLCADYDMEATRNNRGIAHENGAIESRHGHLKARLEQALLLRGSRDFEELDAWRRFVAQIVARHNARHRDRLAAERPHLRPLPARRSCDYDEARVRVTSSGGFVCRKVFYTVHSRLIGYELKVRIFDDRLELFLGSTLIDTLPRGRAPSGGRGGHAYVVSYHHVIHSLRAKPQAFANLTYRDALFPRTEYRHCWEALVAAVPQRRACRIMVGLFWLAHDQTCEAELAAALIEIVADGDLPDLEELRARFTRTPGDGGPDVPVRIPAAGSYDDLIPGQGAAA</sequence>
<accession>A0A1I5UY24</accession>
<gene>
    <name evidence="3" type="ORF">SAMN04488047_12510</name>
</gene>
<dbReference type="PROSITE" id="PS50994">
    <property type="entry name" value="INTEGRASE"/>
    <property type="match status" value="1"/>
</dbReference>
<dbReference type="EMBL" id="FOXA01000025">
    <property type="protein sequence ID" value="SFP99957.1"/>
    <property type="molecule type" value="Genomic_DNA"/>
</dbReference>
<evidence type="ECO:0000256" key="1">
    <source>
        <dbReference type="SAM" id="MobiDB-lite"/>
    </source>
</evidence>
<evidence type="ECO:0000259" key="2">
    <source>
        <dbReference type="PROSITE" id="PS50994"/>
    </source>
</evidence>
<dbReference type="NCBIfam" id="NF033546">
    <property type="entry name" value="transpos_IS21"/>
    <property type="match status" value="1"/>
</dbReference>
<feature type="domain" description="Integrase catalytic" evidence="2">
    <location>
        <begin position="127"/>
        <end position="312"/>
    </location>
</feature>
<proteinExistence type="predicted"/>
<dbReference type="PANTHER" id="PTHR35004">
    <property type="entry name" value="TRANSPOSASE RV3428C-RELATED"/>
    <property type="match status" value="1"/>
</dbReference>
<evidence type="ECO:0000313" key="3">
    <source>
        <dbReference type="EMBL" id="SFP99957.1"/>
    </source>
</evidence>
<dbReference type="InterPro" id="IPR001584">
    <property type="entry name" value="Integrase_cat-core"/>
</dbReference>
<dbReference type="Proteomes" id="UP000199356">
    <property type="component" value="Unassembled WGS sequence"/>
</dbReference>
<dbReference type="InterPro" id="IPR012337">
    <property type="entry name" value="RNaseH-like_sf"/>
</dbReference>
<dbReference type="RefSeq" id="WP_093424917.1">
    <property type="nucleotide sequence ID" value="NZ_FOXA01000025.1"/>
</dbReference>
<dbReference type="OrthoDB" id="525881at2"/>
<dbReference type="InterPro" id="IPR036397">
    <property type="entry name" value="RNaseH_sf"/>
</dbReference>
<dbReference type="GO" id="GO:0003676">
    <property type="term" value="F:nucleic acid binding"/>
    <property type="evidence" value="ECO:0007669"/>
    <property type="project" value="InterPro"/>
</dbReference>
<reference evidence="3 4" key="1">
    <citation type="submission" date="2016-10" db="EMBL/GenBank/DDBJ databases">
        <authorList>
            <person name="de Groot N.N."/>
        </authorList>
    </citation>
    <scope>NUCLEOTIDE SEQUENCE [LARGE SCALE GENOMIC DNA]</scope>
    <source>
        <strain evidence="3 4">DSM 19547</strain>
    </source>
</reference>